<keyword evidence="1" id="KW-0805">Transcription regulation</keyword>
<keyword evidence="6" id="KW-1185">Reference proteome</keyword>
<proteinExistence type="predicted"/>
<dbReference type="Proteomes" id="UP000067625">
    <property type="component" value="Chromosome"/>
</dbReference>
<dbReference type="GO" id="GO:0005829">
    <property type="term" value="C:cytosol"/>
    <property type="evidence" value="ECO:0007669"/>
    <property type="project" value="TreeGrafter"/>
</dbReference>
<evidence type="ECO:0000256" key="1">
    <source>
        <dbReference type="ARBA" id="ARBA00023015"/>
    </source>
</evidence>
<gene>
    <name evidence="5" type="ORF">AM592_21315</name>
</gene>
<dbReference type="InterPro" id="IPR019887">
    <property type="entry name" value="Tscrpt_reg_AsnC/Lrp_C"/>
</dbReference>
<dbReference type="SUPFAM" id="SSF46785">
    <property type="entry name" value="Winged helix' DNA-binding domain"/>
    <property type="match status" value="1"/>
</dbReference>
<accession>A0A0M4FU98</accession>
<dbReference type="OrthoDB" id="34294at2"/>
<dbReference type="Gene3D" id="1.10.10.10">
    <property type="entry name" value="Winged helix-like DNA-binding domain superfamily/Winged helix DNA-binding domain"/>
    <property type="match status" value="1"/>
</dbReference>
<reference evidence="5 6" key="2">
    <citation type="journal article" date="2016" name="Int. J. Syst. Evol. Microbiol.">
        <title>Bacillus gobiensis sp. nov., isolated from a soil sample.</title>
        <authorList>
            <person name="Liu B."/>
            <person name="Liu G.H."/>
            <person name="Cetin S."/>
            <person name="Schumann P."/>
            <person name="Pan Z.Z."/>
            <person name="Chen Q.Q."/>
        </authorList>
    </citation>
    <scope>NUCLEOTIDE SEQUENCE [LARGE SCALE GENOMIC DNA]</scope>
    <source>
        <strain evidence="5 6">FJAT-4402</strain>
    </source>
</reference>
<reference evidence="6" key="1">
    <citation type="submission" date="2015-08" db="EMBL/GenBank/DDBJ databases">
        <title>Genome sequencing project for genomic taxonomy and phylogenomics of Bacillus-like bacteria.</title>
        <authorList>
            <person name="Liu B."/>
            <person name="Wang J."/>
            <person name="Zhu Y."/>
            <person name="Liu G."/>
            <person name="Chen Q."/>
            <person name="Chen Z."/>
            <person name="Lan J."/>
            <person name="Che J."/>
            <person name="Ge C."/>
            <person name="Shi H."/>
            <person name="Pan Z."/>
            <person name="Liu X."/>
        </authorList>
    </citation>
    <scope>NUCLEOTIDE SEQUENCE [LARGE SCALE GENOMIC DNA]</scope>
    <source>
        <strain evidence="6">FJAT-4402</strain>
    </source>
</reference>
<evidence type="ECO:0000256" key="3">
    <source>
        <dbReference type="ARBA" id="ARBA00023163"/>
    </source>
</evidence>
<dbReference type="RefSeq" id="WP_053605645.1">
    <property type="nucleotide sequence ID" value="NZ_CP012600.1"/>
</dbReference>
<dbReference type="InterPro" id="IPR019885">
    <property type="entry name" value="Tscrpt_reg_HTH_AsnC-type_CS"/>
</dbReference>
<dbReference type="EMBL" id="CP012600">
    <property type="protein sequence ID" value="ALC83773.1"/>
    <property type="molecule type" value="Genomic_DNA"/>
</dbReference>
<dbReference type="PATRIC" id="fig|1441095.3.peg.4721"/>
<evidence type="ECO:0000313" key="6">
    <source>
        <dbReference type="Proteomes" id="UP000067625"/>
    </source>
</evidence>
<evidence type="ECO:0000259" key="4">
    <source>
        <dbReference type="PROSITE" id="PS50956"/>
    </source>
</evidence>
<evidence type="ECO:0000256" key="2">
    <source>
        <dbReference type="ARBA" id="ARBA00023125"/>
    </source>
</evidence>
<dbReference type="PROSITE" id="PS50956">
    <property type="entry name" value="HTH_ASNC_2"/>
    <property type="match status" value="1"/>
</dbReference>
<dbReference type="PANTHER" id="PTHR30154:SF53">
    <property type="entry name" value="HTH-TYPE TRANSCRIPTIONAL REGULATOR LRPC"/>
    <property type="match status" value="1"/>
</dbReference>
<organism evidence="5 6">
    <name type="scientific">Bacillus gobiensis</name>
    <dbReference type="NCBI Taxonomy" id="1441095"/>
    <lineage>
        <taxon>Bacteria</taxon>
        <taxon>Bacillati</taxon>
        <taxon>Bacillota</taxon>
        <taxon>Bacilli</taxon>
        <taxon>Bacillales</taxon>
        <taxon>Bacillaceae</taxon>
        <taxon>Bacillus</taxon>
    </lineage>
</organism>
<dbReference type="PANTHER" id="PTHR30154">
    <property type="entry name" value="LEUCINE-RESPONSIVE REGULATORY PROTEIN"/>
    <property type="match status" value="1"/>
</dbReference>
<dbReference type="STRING" id="1441095.AM592_21315"/>
<dbReference type="GO" id="GO:0043565">
    <property type="term" value="F:sequence-specific DNA binding"/>
    <property type="evidence" value="ECO:0007669"/>
    <property type="project" value="InterPro"/>
</dbReference>
<dbReference type="Gene3D" id="3.30.70.920">
    <property type="match status" value="1"/>
</dbReference>
<name>A0A0M4FU98_9BACI</name>
<dbReference type="InterPro" id="IPR036390">
    <property type="entry name" value="WH_DNA-bd_sf"/>
</dbReference>
<dbReference type="FunFam" id="1.10.10.10:FF:000186">
    <property type="entry name" value="AsnC family transcriptional regulator"/>
    <property type="match status" value="1"/>
</dbReference>
<dbReference type="AlphaFoldDB" id="A0A0M4FU98"/>
<dbReference type="GO" id="GO:0043200">
    <property type="term" value="P:response to amino acid"/>
    <property type="evidence" value="ECO:0007669"/>
    <property type="project" value="TreeGrafter"/>
</dbReference>
<dbReference type="InterPro" id="IPR036388">
    <property type="entry name" value="WH-like_DNA-bd_sf"/>
</dbReference>
<keyword evidence="3" id="KW-0804">Transcription</keyword>
<protein>
    <submittedName>
        <fullName evidence="5">AsnC family transcriptional regulator</fullName>
    </submittedName>
</protein>
<dbReference type="SUPFAM" id="SSF54909">
    <property type="entry name" value="Dimeric alpha+beta barrel"/>
    <property type="match status" value="1"/>
</dbReference>
<evidence type="ECO:0000313" key="5">
    <source>
        <dbReference type="EMBL" id="ALC83773.1"/>
    </source>
</evidence>
<dbReference type="SMART" id="SM00344">
    <property type="entry name" value="HTH_ASNC"/>
    <property type="match status" value="1"/>
</dbReference>
<sequence>MKIDQVDVHILNELSKDSRQSMRELAKKVNLSAPSVTERVRRMESFGMIKHYSTQFDYKKIGFPVSCLIEATIKNGEYERFKAHIKTLPYVEFCYRIAGEACYMLKINRESLEQVETFINETAPYAQTVTHVIFSEVETMREIIIEDN</sequence>
<feature type="domain" description="HTH asnC-type" evidence="4">
    <location>
        <begin position="3"/>
        <end position="64"/>
    </location>
</feature>
<keyword evidence="2" id="KW-0238">DNA-binding</keyword>
<dbReference type="PROSITE" id="PS00519">
    <property type="entry name" value="HTH_ASNC_1"/>
    <property type="match status" value="1"/>
</dbReference>
<dbReference type="InterPro" id="IPR000485">
    <property type="entry name" value="AsnC-type_HTH_dom"/>
</dbReference>
<dbReference type="Pfam" id="PF01037">
    <property type="entry name" value="AsnC_trans_reg"/>
    <property type="match status" value="1"/>
</dbReference>
<dbReference type="InterPro" id="IPR019888">
    <property type="entry name" value="Tscrpt_reg_AsnC-like"/>
</dbReference>
<dbReference type="Pfam" id="PF13404">
    <property type="entry name" value="HTH_AsnC-type"/>
    <property type="match status" value="1"/>
</dbReference>
<dbReference type="PRINTS" id="PR00033">
    <property type="entry name" value="HTHASNC"/>
</dbReference>
<dbReference type="InterPro" id="IPR011008">
    <property type="entry name" value="Dimeric_a/b-barrel"/>
</dbReference>